<dbReference type="OrthoDB" id="10335649at2759"/>
<proteinExistence type="predicted"/>
<organism evidence="1 2">
    <name type="scientific">Galdieria partita</name>
    <dbReference type="NCBI Taxonomy" id="83374"/>
    <lineage>
        <taxon>Eukaryota</taxon>
        <taxon>Rhodophyta</taxon>
        <taxon>Bangiophyceae</taxon>
        <taxon>Galdieriales</taxon>
        <taxon>Galdieriaceae</taxon>
        <taxon>Galdieria</taxon>
    </lineage>
</organism>
<evidence type="ECO:0000313" key="1">
    <source>
        <dbReference type="EMBL" id="GJQ09981.1"/>
    </source>
</evidence>
<dbReference type="Proteomes" id="UP001061958">
    <property type="component" value="Unassembled WGS sequence"/>
</dbReference>
<protein>
    <submittedName>
        <fullName evidence="1">Uncharacterized protein</fullName>
    </submittedName>
</protein>
<accession>A0A9C7PT81</accession>
<reference evidence="1" key="1">
    <citation type="journal article" date="2022" name="Proc. Natl. Acad. Sci. U.S.A.">
        <title>Life cycle and functional genomics of the unicellular red alga Galdieria for elucidating algal and plant evolution and industrial use.</title>
        <authorList>
            <person name="Hirooka S."/>
            <person name="Itabashi T."/>
            <person name="Ichinose T.M."/>
            <person name="Onuma R."/>
            <person name="Fujiwara T."/>
            <person name="Yamashita S."/>
            <person name="Jong L.W."/>
            <person name="Tomita R."/>
            <person name="Iwane A.H."/>
            <person name="Miyagishima S.Y."/>
        </authorList>
    </citation>
    <scope>NUCLEOTIDE SEQUENCE</scope>
    <source>
        <strain evidence="1">NBRC 102759</strain>
    </source>
</reference>
<gene>
    <name evidence="1" type="ORF">GpartN1_g1772.t1</name>
</gene>
<evidence type="ECO:0000313" key="2">
    <source>
        <dbReference type="Proteomes" id="UP001061958"/>
    </source>
</evidence>
<name>A0A9C7PT81_9RHOD</name>
<dbReference type="EMBL" id="BQMJ01000012">
    <property type="protein sequence ID" value="GJQ09981.1"/>
    <property type="molecule type" value="Genomic_DNA"/>
</dbReference>
<keyword evidence="2" id="KW-1185">Reference proteome</keyword>
<dbReference type="AlphaFoldDB" id="A0A9C7PT81"/>
<sequence>MSGFSMELLSNETVREWLMCRSEPTLPSSIVETAFPMRAYLQFDSFSVTSDYLVKPLGVVNGILLGYVLGDPYSFALSHNWGPMVHPASRRFVFNLETQEFLEFHWYLHNNTLLANWMKFPTGKHRLRYFVLYEAPPLGKVPYKLLSSVELVLQRTESGKHQMLSASDDLFTLLPPVEQSLQGIPSALEFATLLLGTFSGTFRWTQYDPETLTVTEDELYAYSVTVCTRTHAEDLRLRELRRLCYPGVRVNNPLFEFYERRRLNSKDSLDIPFQDQPSNVSSCDSSGDIMPPLDSVVSTEFKSSENIQSYPSNVDRCQPQSYVPFAENFMDDCGVICKRGRSVTDNSGLHWTHSWNFAPQEYFESYSSNTSSVDNAQWEEKIDSECIEGHDSRKCFDENIFADIVGSQISEFGNDSTNCIEFSSLSSVASDYYMKGTLSGINLSEYWSAEDDILSGVELTSFGSVWDLSHGITVDNNIPQNTQNDIATIFLNDGDWNFVSDV</sequence>
<reference evidence="1" key="2">
    <citation type="submission" date="2022-01" db="EMBL/GenBank/DDBJ databases">
        <authorList>
            <person name="Hirooka S."/>
            <person name="Miyagishima S.Y."/>
        </authorList>
    </citation>
    <scope>NUCLEOTIDE SEQUENCE</scope>
    <source>
        <strain evidence="1">NBRC 102759</strain>
    </source>
</reference>
<comment type="caution">
    <text evidence="1">The sequence shown here is derived from an EMBL/GenBank/DDBJ whole genome shotgun (WGS) entry which is preliminary data.</text>
</comment>